<dbReference type="AlphaFoldDB" id="F6PXT9"/>
<evidence type="ECO:0000256" key="2">
    <source>
        <dbReference type="ARBA" id="ARBA00022803"/>
    </source>
</evidence>
<dbReference type="GeneID" id="100011118"/>
<dbReference type="eggNOG" id="KOG3783">
    <property type="taxonomic scope" value="Eukaryota"/>
</dbReference>
<dbReference type="RefSeq" id="XP_001364811.2">
    <property type="nucleotide sequence ID" value="XM_001364774.4"/>
</dbReference>
<keyword evidence="3" id="KW-1133">Transmembrane helix</keyword>
<accession>F6PXT9</accession>
<name>F6PXT9_MONDO</name>
<dbReference type="Ensembl" id="ENSMODT00000011025.3">
    <property type="protein sequence ID" value="ENSMODP00000010812.3"/>
    <property type="gene ID" value="ENSMODG00000008683.3"/>
</dbReference>
<organism evidence="4 5">
    <name type="scientific">Monodelphis domestica</name>
    <name type="common">Gray short-tailed opossum</name>
    <dbReference type="NCBI Taxonomy" id="13616"/>
    <lineage>
        <taxon>Eukaryota</taxon>
        <taxon>Metazoa</taxon>
        <taxon>Chordata</taxon>
        <taxon>Craniata</taxon>
        <taxon>Vertebrata</taxon>
        <taxon>Euteleostomi</taxon>
        <taxon>Mammalia</taxon>
        <taxon>Metatheria</taxon>
        <taxon>Didelphimorphia</taxon>
        <taxon>Didelphidae</taxon>
        <taxon>Monodelphis</taxon>
    </lineage>
</organism>
<reference evidence="4 5" key="1">
    <citation type="journal article" date="2007" name="Nature">
        <title>Genome of the marsupial Monodelphis domestica reveals innovation in non-coding sequences.</title>
        <authorList>
            <person name="Mikkelsen T.S."/>
            <person name="Wakefield M.J."/>
            <person name="Aken B."/>
            <person name="Amemiya C.T."/>
            <person name="Chang J.L."/>
            <person name="Duke S."/>
            <person name="Garber M."/>
            <person name="Gentles A.J."/>
            <person name="Goodstadt L."/>
            <person name="Heger A."/>
            <person name="Jurka J."/>
            <person name="Kamal M."/>
            <person name="Mauceli E."/>
            <person name="Searle S.M."/>
            <person name="Sharpe T."/>
            <person name="Baker M.L."/>
            <person name="Batzer M.A."/>
            <person name="Benos P.V."/>
            <person name="Belov K."/>
            <person name="Clamp M."/>
            <person name="Cook A."/>
            <person name="Cuff J."/>
            <person name="Das R."/>
            <person name="Davidow L."/>
            <person name="Deakin J.E."/>
            <person name="Fazzari M.J."/>
            <person name="Glass J.L."/>
            <person name="Grabherr M."/>
            <person name="Greally J.M."/>
            <person name="Gu W."/>
            <person name="Hore T.A."/>
            <person name="Huttley G.A."/>
            <person name="Kleber M."/>
            <person name="Jirtle R.L."/>
            <person name="Koina E."/>
            <person name="Lee J.T."/>
            <person name="Mahony S."/>
            <person name="Marra M.A."/>
            <person name="Miller R.D."/>
            <person name="Nicholls R.D."/>
            <person name="Oda M."/>
            <person name="Papenfuss A.T."/>
            <person name="Parra Z.E."/>
            <person name="Pollock D.D."/>
            <person name="Ray D.A."/>
            <person name="Schein J.E."/>
            <person name="Speed T.P."/>
            <person name="Thompson K."/>
            <person name="VandeBerg J.L."/>
            <person name="Wade C.M."/>
            <person name="Walker J.A."/>
            <person name="Waters P.D."/>
            <person name="Webber C."/>
            <person name="Weidman J.R."/>
            <person name="Xie X."/>
            <person name="Zody M.C."/>
            <person name="Baldwin J."/>
            <person name="Abdouelleil A."/>
            <person name="Abdulkadir J."/>
            <person name="Abebe A."/>
            <person name="Abera B."/>
            <person name="Abreu J."/>
            <person name="Acer S.C."/>
            <person name="Aftuck L."/>
            <person name="Alexander A."/>
            <person name="An P."/>
            <person name="Anderson E."/>
            <person name="Anderson S."/>
            <person name="Arachi H."/>
            <person name="Azer M."/>
            <person name="Bachantsang P."/>
            <person name="Barry A."/>
            <person name="Bayul T."/>
            <person name="Berlin A."/>
            <person name="Bessette D."/>
            <person name="Bloom T."/>
            <person name="Bloom T."/>
            <person name="Boguslavskiy L."/>
            <person name="Bonnet C."/>
            <person name="Boukhgalter B."/>
            <person name="Bourzgui I."/>
            <person name="Brown A."/>
            <person name="Cahill P."/>
            <person name="Channer S."/>
            <person name="Cheshatsang Y."/>
            <person name="Chuda L."/>
            <person name="Citroen M."/>
            <person name="Collymore A."/>
            <person name="Cooke P."/>
            <person name="Costello M."/>
            <person name="D'Aco K."/>
            <person name="Daza R."/>
            <person name="De Haan G."/>
            <person name="DeGray S."/>
            <person name="DeMaso C."/>
            <person name="Dhargay N."/>
            <person name="Dooley K."/>
            <person name="Dooley E."/>
            <person name="Doricent M."/>
            <person name="Dorje P."/>
            <person name="Dorjee K."/>
            <person name="Dupes A."/>
            <person name="Elong R."/>
            <person name="Falk J."/>
            <person name="Farina A."/>
            <person name="Faro S."/>
            <person name="Ferguson D."/>
            <person name="Fisher S."/>
            <person name="Foley C.D."/>
            <person name="Franke A."/>
            <person name="Friedrich D."/>
            <person name="Gadbois L."/>
            <person name="Gearin G."/>
            <person name="Gearin C.R."/>
            <person name="Giannoukos G."/>
            <person name="Goode T."/>
            <person name="Graham J."/>
            <person name="Grandbois E."/>
            <person name="Grewal S."/>
            <person name="Gyaltsen K."/>
            <person name="Hafez N."/>
            <person name="Hagos B."/>
            <person name="Hall J."/>
            <person name="Henson C."/>
            <person name="Hollinger A."/>
            <person name="Honan T."/>
            <person name="Huard M.D."/>
            <person name="Hughes L."/>
            <person name="Hurhula B."/>
            <person name="Husby M.E."/>
            <person name="Kamat A."/>
            <person name="Kanga B."/>
            <person name="Kashin S."/>
            <person name="Khazanovich D."/>
            <person name="Kisner P."/>
            <person name="Lance K."/>
            <person name="Lara M."/>
            <person name="Lee W."/>
            <person name="Lennon N."/>
            <person name="Letendre F."/>
            <person name="LeVine R."/>
            <person name="Lipovsky A."/>
            <person name="Liu X."/>
            <person name="Liu J."/>
            <person name="Liu S."/>
            <person name="Lokyitsang T."/>
            <person name="Lokyitsang Y."/>
            <person name="Lubonja R."/>
            <person name="Lui A."/>
            <person name="MacDonald P."/>
            <person name="Magnisalis V."/>
            <person name="Maru K."/>
            <person name="Matthews C."/>
            <person name="McCusker W."/>
            <person name="McDonough S."/>
            <person name="Mehta T."/>
            <person name="Meldrim J."/>
            <person name="Meneus L."/>
            <person name="Mihai O."/>
            <person name="Mihalev A."/>
            <person name="Mihova T."/>
            <person name="Mittelman R."/>
            <person name="Mlenga V."/>
            <person name="Montmayeur A."/>
            <person name="Mulrain L."/>
            <person name="Navidi A."/>
            <person name="Naylor J."/>
            <person name="Negash T."/>
            <person name="Nguyen T."/>
            <person name="Nguyen N."/>
            <person name="Nicol R."/>
            <person name="Norbu C."/>
            <person name="Norbu N."/>
            <person name="Novod N."/>
            <person name="O'Neill B."/>
            <person name="Osman S."/>
            <person name="Markiewicz E."/>
            <person name="Oyono O.L."/>
            <person name="Patti C."/>
            <person name="Phunkhang P."/>
            <person name="Pierre F."/>
            <person name="Priest M."/>
            <person name="Raghuraman S."/>
            <person name="Rege F."/>
            <person name="Reyes R."/>
            <person name="Rise C."/>
            <person name="Rogov P."/>
            <person name="Ross K."/>
            <person name="Ryan E."/>
            <person name="Settipalli S."/>
            <person name="Shea T."/>
            <person name="Sherpa N."/>
            <person name="Shi L."/>
            <person name="Shih D."/>
            <person name="Sparrow T."/>
            <person name="Spaulding J."/>
            <person name="Stalker J."/>
            <person name="Stange-Thomann N."/>
            <person name="Stavropoulos S."/>
            <person name="Stone C."/>
            <person name="Strader C."/>
            <person name="Tesfaye S."/>
            <person name="Thomson T."/>
            <person name="Thoulutsang Y."/>
            <person name="Thoulutsang D."/>
            <person name="Topham K."/>
            <person name="Topping I."/>
            <person name="Tsamla T."/>
            <person name="Vassiliev H."/>
            <person name="Vo A."/>
            <person name="Wangchuk T."/>
            <person name="Wangdi T."/>
            <person name="Weiand M."/>
            <person name="Wilkinson J."/>
            <person name="Wilson A."/>
            <person name="Yadav S."/>
            <person name="Young G."/>
            <person name="Yu Q."/>
            <person name="Zembek L."/>
            <person name="Zhong D."/>
            <person name="Zimmer A."/>
            <person name="Zwirko Z."/>
            <person name="Jaffe D.B."/>
            <person name="Alvarez P."/>
            <person name="Brockman W."/>
            <person name="Butler J."/>
            <person name="Chin C."/>
            <person name="Gnerre S."/>
            <person name="MacCallum I."/>
            <person name="Graves J.A."/>
            <person name="Ponting C.P."/>
            <person name="Breen M."/>
            <person name="Samollow P.B."/>
            <person name="Lander E.S."/>
            <person name="Lindblad-Toh K."/>
        </authorList>
    </citation>
    <scope>NUCLEOTIDE SEQUENCE [LARGE SCALE GENOMIC DNA]</scope>
</reference>
<dbReference type="GO" id="GO:0010874">
    <property type="term" value="P:regulation of cholesterol efflux"/>
    <property type="evidence" value="ECO:0000318"/>
    <property type="project" value="GO_Central"/>
</dbReference>
<evidence type="ECO:0000256" key="1">
    <source>
        <dbReference type="ARBA" id="ARBA00006400"/>
    </source>
</evidence>
<dbReference type="OMA" id="CIFTQNE"/>
<keyword evidence="2" id="KW-0802">TPR repeat</keyword>
<dbReference type="HOGENOM" id="CLU_010086_3_0_1"/>
<dbReference type="InterPro" id="IPR011990">
    <property type="entry name" value="TPR-like_helical_dom_sf"/>
</dbReference>
<dbReference type="PANTHER" id="PTHR31859">
    <property type="entry name" value="TETRATRICOPEPTIDE REPEAT PROTEIN 39 FAMILY MEMBER"/>
    <property type="match status" value="1"/>
</dbReference>
<reference evidence="4" key="3">
    <citation type="submission" date="2025-09" db="UniProtKB">
        <authorList>
            <consortium name="Ensembl"/>
        </authorList>
    </citation>
    <scope>IDENTIFICATION</scope>
</reference>
<protein>
    <submittedName>
        <fullName evidence="4">Tetratricopeptide repeat protein 39B-like</fullName>
    </submittedName>
</protein>
<sequence length="612" mass="71627">MRHIGYFFTVQENGCNLPFNYIIAPCIHSIFSPLWKANMVFPKKEIENEDDDHFEDAFEEIPIPTTIDLSQSIEESTTGLYLFLSNKFSEALDSLHPLSHKSMYHAIIYGTILVLRAFLTFNEKDIDMANTTIKEVLTTCNSFRRKSSVMNSMSRLIYKHEITVLKEEEIHAELCYAQSLSLKAAVALLKNETLFGFLKAGISFGLSYQIYKDCQELLLHLPNYYSETQKHFAGEIKFGIGTFNLLAALLPPKILPLFNFVGYTTSLELGLALLYEGASSSSINNIICLLALLIYYFYVAVSFGTDKKYKHDIENLLLSYLKKFPKCVFLGFFYGRLSMLKGNFDSAELKFQQCIFLQNEWKQLHHFCYWELMWCFIIQQEWYSAYHYAELLCQQSKWSRASYTYSKAVILTMLPDEFVKSTGEDIKSLFLNVESLKIKVLGHFLPVETFAILKSQRYSSITAWNRAQPVLELMYIWSGFRIMKKRRDLIALWLDLIDKEEEVLQKTPNKEYQLEDMCLMYLLKGLCLKFLCKYWRAELYFHRVIQNEKVIKYDTYLVPYAYYELGLLQYLRGEKNAAIKSINLIKNFKNFSMETRLQFRVHLALQQMTKKK</sequence>
<dbReference type="OrthoDB" id="43460at2759"/>
<dbReference type="SUPFAM" id="SSF48452">
    <property type="entry name" value="TPR-like"/>
    <property type="match status" value="1"/>
</dbReference>
<dbReference type="PANTHER" id="PTHR31859:SF5">
    <property type="entry name" value="TETRATRICOPEPTIDE REPEAT DOMAIN 39D"/>
    <property type="match status" value="1"/>
</dbReference>
<evidence type="ECO:0000313" key="4">
    <source>
        <dbReference type="Ensembl" id="ENSMODP00000010812.3"/>
    </source>
</evidence>
<keyword evidence="3" id="KW-0812">Transmembrane</keyword>
<dbReference type="InParanoid" id="F6PXT9"/>
<reference evidence="4" key="2">
    <citation type="submission" date="2025-08" db="UniProtKB">
        <authorList>
            <consortium name="Ensembl"/>
        </authorList>
    </citation>
    <scope>IDENTIFICATION</scope>
</reference>
<keyword evidence="5" id="KW-1185">Reference proteome</keyword>
<dbReference type="Bgee" id="ENSMODG00000008683">
    <property type="expression patterns" value="Expressed in spermatocyte and 15 other cell types or tissues"/>
</dbReference>
<dbReference type="GO" id="GO:0042632">
    <property type="term" value="P:cholesterol homeostasis"/>
    <property type="evidence" value="ECO:0000318"/>
    <property type="project" value="GO_Central"/>
</dbReference>
<feature type="transmembrane region" description="Helical" evidence="3">
    <location>
        <begin position="281"/>
        <end position="301"/>
    </location>
</feature>
<dbReference type="Proteomes" id="UP000002280">
    <property type="component" value="Chromosome 1"/>
</dbReference>
<dbReference type="GeneTree" id="ENSGT00950000182917"/>
<dbReference type="GO" id="GO:0090181">
    <property type="term" value="P:regulation of cholesterol metabolic process"/>
    <property type="evidence" value="ECO:0000318"/>
    <property type="project" value="GO_Central"/>
</dbReference>
<dbReference type="Pfam" id="PF10300">
    <property type="entry name" value="Iml2-TPR_39"/>
    <property type="match status" value="1"/>
</dbReference>
<dbReference type="GO" id="GO:0010887">
    <property type="term" value="P:negative regulation of cholesterol storage"/>
    <property type="evidence" value="ECO:0000318"/>
    <property type="project" value="GO_Central"/>
</dbReference>
<feature type="transmembrane region" description="Helical" evidence="3">
    <location>
        <begin position="102"/>
        <end position="119"/>
    </location>
</feature>
<evidence type="ECO:0000313" key="5">
    <source>
        <dbReference type="Proteomes" id="UP000002280"/>
    </source>
</evidence>
<comment type="similarity">
    <text evidence="1">Belongs to the TTC39 family.</text>
</comment>
<gene>
    <name evidence="4" type="primary">LOC100011118</name>
</gene>
<proteinExistence type="inferred from homology"/>
<evidence type="ECO:0000256" key="3">
    <source>
        <dbReference type="SAM" id="Phobius"/>
    </source>
</evidence>
<dbReference type="KEGG" id="mdo:100011118"/>
<keyword evidence="3" id="KW-0472">Membrane</keyword>
<dbReference type="InterPro" id="IPR019412">
    <property type="entry name" value="IML2/TPR_39"/>
</dbReference>